<dbReference type="EMBL" id="LFRF01000020">
    <property type="protein sequence ID" value="KND89248.1"/>
    <property type="molecule type" value="Genomic_DNA"/>
</dbReference>
<protein>
    <submittedName>
        <fullName evidence="1">Uncharacterized protein</fullName>
    </submittedName>
</protein>
<name>A0A0L0N550_TOLOC</name>
<gene>
    <name evidence="1" type="ORF">TOPH_06176</name>
</gene>
<dbReference type="OrthoDB" id="5183255at2759"/>
<reference evidence="1 2" key="1">
    <citation type="journal article" date="2015" name="BMC Genomics">
        <title>The genome of the truffle-parasite Tolypocladium ophioglossoides and the evolution of antifungal peptaibiotics.</title>
        <authorList>
            <person name="Quandt C.A."/>
            <person name="Bushley K.E."/>
            <person name="Spatafora J.W."/>
        </authorList>
    </citation>
    <scope>NUCLEOTIDE SEQUENCE [LARGE SCALE GENOMIC DNA]</scope>
    <source>
        <strain evidence="1 2">CBS 100239</strain>
    </source>
</reference>
<evidence type="ECO:0000313" key="2">
    <source>
        <dbReference type="Proteomes" id="UP000036947"/>
    </source>
</evidence>
<dbReference type="AlphaFoldDB" id="A0A0L0N550"/>
<keyword evidence="2" id="KW-1185">Reference proteome</keyword>
<proteinExistence type="predicted"/>
<comment type="caution">
    <text evidence="1">The sequence shown here is derived from an EMBL/GenBank/DDBJ whole genome shotgun (WGS) entry which is preliminary data.</text>
</comment>
<accession>A0A0L0N550</accession>
<dbReference type="Proteomes" id="UP000036947">
    <property type="component" value="Unassembled WGS sequence"/>
</dbReference>
<evidence type="ECO:0000313" key="1">
    <source>
        <dbReference type="EMBL" id="KND89248.1"/>
    </source>
</evidence>
<sequence>MPSTIPYDPQLVLANIVGNEALDLVKQISDLQGPVDSAQEELSTLLASRRSLDMTKTELLNLGITTKKVDESVTKLNDKIEEAASKYADEKVTAEEKIQPLRAQISRVHIQMESPVDYVKSQIKSMPLASDSINMDVQYFSLDTNQQDASSFAGSISSYVSASMSWLGKDVASQMSNSASQQVSDQTSKHSISGTLVLSVSCTHKNASVLAPFVLNVDKAIKVWNHLFKDEKIVPTSTKNMMEIANQDDPDGPNAKKFSIISGMTFGSSFVGMVHILNTSSTSVSEKMTTVVTSLQAQMDAGAWFSKASGGFGVNTSIANDVKNMLSSQNINSHVTLICMGAIPSMVANEVKLGVEKFANFDPKSSMAALATLQNATVAGQETVKQSADAARTGGQMVSMKAGELRAALSALAEIDDGSNKILDINSMMTALEDYLKKAADGTSGIPVNYYLKDITKGMLAEMWVAKYYPGKYMAITYDDVEPKQPETTPA</sequence>
<organism evidence="1 2">
    <name type="scientific">Tolypocladium ophioglossoides (strain CBS 100239)</name>
    <name type="common">Snaketongue truffleclub</name>
    <name type="synonym">Elaphocordyceps ophioglossoides</name>
    <dbReference type="NCBI Taxonomy" id="1163406"/>
    <lineage>
        <taxon>Eukaryota</taxon>
        <taxon>Fungi</taxon>
        <taxon>Dikarya</taxon>
        <taxon>Ascomycota</taxon>
        <taxon>Pezizomycotina</taxon>
        <taxon>Sordariomycetes</taxon>
        <taxon>Hypocreomycetidae</taxon>
        <taxon>Hypocreales</taxon>
        <taxon>Ophiocordycipitaceae</taxon>
        <taxon>Tolypocladium</taxon>
    </lineage>
</organism>